<evidence type="ECO:0000256" key="4">
    <source>
        <dbReference type="ARBA" id="ARBA00022692"/>
    </source>
</evidence>
<feature type="domain" description="THH1/TOM1/TOM3" evidence="8">
    <location>
        <begin position="145"/>
        <end position="404"/>
    </location>
</feature>
<evidence type="ECO:0000256" key="3">
    <source>
        <dbReference type="ARBA" id="ARBA00022554"/>
    </source>
</evidence>
<reference evidence="9 10" key="1">
    <citation type="submission" date="2024-01" db="EMBL/GenBank/DDBJ databases">
        <title>The genomes of 5 underutilized Papilionoideae crops provide insights into root nodulation and disease resistanc.</title>
        <authorList>
            <person name="Jiang F."/>
        </authorList>
    </citation>
    <scope>NUCLEOTIDE SEQUENCE [LARGE SCALE GENOMIC DNA]</scope>
    <source>
        <strain evidence="9">LVBAO_FW01</strain>
        <tissue evidence="9">Leaves</tissue>
    </source>
</reference>
<feature type="transmembrane region" description="Helical" evidence="7">
    <location>
        <begin position="300"/>
        <end position="321"/>
    </location>
</feature>
<feature type="transmembrane region" description="Helical" evidence="7">
    <location>
        <begin position="341"/>
        <end position="365"/>
    </location>
</feature>
<dbReference type="PANTHER" id="PTHR31142">
    <property type="entry name" value="TOBAMOVIRUS MULTIPLICATION PROTEIN 1-LIKE ISOFORM X1"/>
    <property type="match status" value="1"/>
</dbReference>
<keyword evidence="3" id="KW-0926">Vacuole</keyword>
<dbReference type="InterPro" id="IPR009457">
    <property type="entry name" value="THH1/TOM1/TOM3_dom"/>
</dbReference>
<comment type="caution">
    <text evidence="9">The sequence shown here is derived from an EMBL/GenBank/DDBJ whole genome shotgun (WGS) entry which is preliminary data.</text>
</comment>
<feature type="transmembrane region" description="Helical" evidence="7">
    <location>
        <begin position="238"/>
        <end position="256"/>
    </location>
</feature>
<evidence type="ECO:0000256" key="6">
    <source>
        <dbReference type="ARBA" id="ARBA00023136"/>
    </source>
</evidence>
<evidence type="ECO:0000259" key="8">
    <source>
        <dbReference type="Pfam" id="PF06454"/>
    </source>
</evidence>
<sequence>MSIILTHYKPKKSLLEKLFCMFDVYAVISAPWHSFSSPHFADSMQIMHTEFKFTIQKVSSKLPVNGDGMHSLTPSRFRRIARMFRFEPEAMDVQKLELPLISFSCFLWNDDLDLLSNYSVIRFNMVKDGMLAMVAKVVTVEPTDASSQWNYIYECPVWQDRIFYTLGLLYGFVASMALVQLVQIQLRVPEYCWTKQKVFYFLNFSVNGVRCLVFIFFWNVQGLKPEIVQHILLDLPSLAFFTMYALFILFWPEMYYQAVSTDELERRFYTINIVVYAVQIILWLIFWWKPIGVLLILSKMFFAGVSLFAALGLLCYSRRLFLMVVVVTTMLQNSLVESQRVGSVTTTFLLCFLVKSIVMCFNVFADLDILDHPILNFIYYLLLEILPSFFILFVLRKLLPKYGIMRHPVR</sequence>
<dbReference type="PANTHER" id="PTHR31142:SF44">
    <property type="entry name" value="TOBAMOVIRUS MULTIPLICATION-LIKE PROTEIN"/>
    <property type="match status" value="1"/>
</dbReference>
<feature type="transmembrane region" description="Helical" evidence="7">
    <location>
        <begin position="162"/>
        <end position="186"/>
    </location>
</feature>
<evidence type="ECO:0000313" key="10">
    <source>
        <dbReference type="Proteomes" id="UP001367508"/>
    </source>
</evidence>
<evidence type="ECO:0000256" key="1">
    <source>
        <dbReference type="ARBA" id="ARBA00004128"/>
    </source>
</evidence>
<dbReference type="Proteomes" id="UP001367508">
    <property type="component" value="Unassembled WGS sequence"/>
</dbReference>
<dbReference type="GO" id="GO:0005774">
    <property type="term" value="C:vacuolar membrane"/>
    <property type="evidence" value="ECO:0007669"/>
    <property type="project" value="UniProtKB-SubCell"/>
</dbReference>
<accession>A0AAN9K087</accession>
<comment type="subcellular location">
    <subcellularLocation>
        <location evidence="1">Vacuole membrane</location>
        <topology evidence="1">Multi-pass membrane protein</topology>
    </subcellularLocation>
</comment>
<keyword evidence="5 7" id="KW-1133">Transmembrane helix</keyword>
<dbReference type="InterPro" id="IPR040226">
    <property type="entry name" value="THH1/TOM1/TOM3"/>
</dbReference>
<evidence type="ECO:0000313" key="9">
    <source>
        <dbReference type="EMBL" id="KAK7308595.1"/>
    </source>
</evidence>
<evidence type="ECO:0000256" key="5">
    <source>
        <dbReference type="ARBA" id="ARBA00022989"/>
    </source>
</evidence>
<organism evidence="9 10">
    <name type="scientific">Canavalia gladiata</name>
    <name type="common">Sword bean</name>
    <name type="synonym">Dolichos gladiatus</name>
    <dbReference type="NCBI Taxonomy" id="3824"/>
    <lineage>
        <taxon>Eukaryota</taxon>
        <taxon>Viridiplantae</taxon>
        <taxon>Streptophyta</taxon>
        <taxon>Embryophyta</taxon>
        <taxon>Tracheophyta</taxon>
        <taxon>Spermatophyta</taxon>
        <taxon>Magnoliopsida</taxon>
        <taxon>eudicotyledons</taxon>
        <taxon>Gunneridae</taxon>
        <taxon>Pentapetalae</taxon>
        <taxon>rosids</taxon>
        <taxon>fabids</taxon>
        <taxon>Fabales</taxon>
        <taxon>Fabaceae</taxon>
        <taxon>Papilionoideae</taxon>
        <taxon>50 kb inversion clade</taxon>
        <taxon>NPAAA clade</taxon>
        <taxon>indigoferoid/millettioid clade</taxon>
        <taxon>Phaseoleae</taxon>
        <taxon>Canavalia</taxon>
    </lineage>
</organism>
<dbReference type="EMBL" id="JAYMYQ010000010">
    <property type="protein sequence ID" value="KAK7308595.1"/>
    <property type="molecule type" value="Genomic_DNA"/>
</dbReference>
<proteinExistence type="inferred from homology"/>
<feature type="transmembrane region" description="Helical" evidence="7">
    <location>
        <begin position="268"/>
        <end position="288"/>
    </location>
</feature>
<evidence type="ECO:0000256" key="2">
    <source>
        <dbReference type="ARBA" id="ARBA00006779"/>
    </source>
</evidence>
<feature type="transmembrane region" description="Helical" evidence="7">
    <location>
        <begin position="377"/>
        <end position="395"/>
    </location>
</feature>
<keyword evidence="4 7" id="KW-0812">Transmembrane</keyword>
<dbReference type="Pfam" id="PF06454">
    <property type="entry name" value="THH1_TOM1-3_dom"/>
    <property type="match status" value="1"/>
</dbReference>
<comment type="similarity">
    <text evidence="2">Belongs to the plant tobamovirus multiplication TOM1 protein family.</text>
</comment>
<dbReference type="AlphaFoldDB" id="A0AAN9K087"/>
<keyword evidence="6 7" id="KW-0472">Membrane</keyword>
<gene>
    <name evidence="9" type="ORF">VNO77_42214</name>
</gene>
<name>A0AAN9K087_CANGL</name>
<keyword evidence="10" id="KW-1185">Reference proteome</keyword>
<evidence type="ECO:0000256" key="7">
    <source>
        <dbReference type="SAM" id="Phobius"/>
    </source>
</evidence>
<protein>
    <recommendedName>
        <fullName evidence="8">THH1/TOM1/TOM3 domain-containing protein</fullName>
    </recommendedName>
</protein>
<feature type="transmembrane region" description="Helical" evidence="7">
    <location>
        <begin position="198"/>
        <end position="218"/>
    </location>
</feature>